<dbReference type="SUPFAM" id="SSF53335">
    <property type="entry name" value="S-adenosyl-L-methionine-dependent methyltransferases"/>
    <property type="match status" value="1"/>
</dbReference>
<name>A0ABQ3K066_9DEIO</name>
<evidence type="ECO:0000256" key="3">
    <source>
        <dbReference type="ARBA" id="ARBA00022603"/>
    </source>
</evidence>
<gene>
    <name evidence="10" type="ORF">GCM10017783_06760</name>
</gene>
<dbReference type="Pfam" id="PF17785">
    <property type="entry name" value="PUA_3"/>
    <property type="match status" value="1"/>
</dbReference>
<dbReference type="Proteomes" id="UP000632154">
    <property type="component" value="Unassembled WGS sequence"/>
</dbReference>
<keyword evidence="4" id="KW-0808">Transferase</keyword>
<keyword evidence="11" id="KW-1185">Reference proteome</keyword>
<dbReference type="EMBL" id="BNAL01000005">
    <property type="protein sequence ID" value="GHF97529.1"/>
    <property type="molecule type" value="Genomic_DNA"/>
</dbReference>
<dbReference type="Pfam" id="PF10672">
    <property type="entry name" value="Methyltrans_SAM"/>
    <property type="match status" value="1"/>
</dbReference>
<feature type="compositionally biased region" description="Polar residues" evidence="7">
    <location>
        <begin position="1"/>
        <end position="10"/>
    </location>
</feature>
<evidence type="ECO:0000313" key="11">
    <source>
        <dbReference type="Proteomes" id="UP000632154"/>
    </source>
</evidence>
<feature type="domain" description="RlmI-like PUA" evidence="9">
    <location>
        <begin position="29"/>
        <end position="92"/>
    </location>
</feature>
<keyword evidence="5" id="KW-0949">S-adenosyl-L-methionine</keyword>
<dbReference type="InterPro" id="IPR041532">
    <property type="entry name" value="RlmI-like_PUA"/>
</dbReference>
<dbReference type="PANTHER" id="PTHR42873:SF1">
    <property type="entry name" value="S-ADENOSYLMETHIONINE-DEPENDENT METHYLTRANSFERASE DOMAIN-CONTAINING PROTEIN"/>
    <property type="match status" value="1"/>
</dbReference>
<feature type="region of interest" description="Disordered" evidence="7">
    <location>
        <begin position="1"/>
        <end position="28"/>
    </location>
</feature>
<dbReference type="CDD" id="cd02440">
    <property type="entry name" value="AdoMet_MTases"/>
    <property type="match status" value="1"/>
</dbReference>
<evidence type="ECO:0000259" key="9">
    <source>
        <dbReference type="Pfam" id="PF17785"/>
    </source>
</evidence>
<keyword evidence="2" id="KW-0963">Cytoplasm</keyword>
<dbReference type="InterPro" id="IPR036974">
    <property type="entry name" value="PUA_sf"/>
</dbReference>
<comment type="caution">
    <text evidence="10">The sequence shown here is derived from an EMBL/GenBank/DDBJ whole genome shotgun (WGS) entry which is preliminary data.</text>
</comment>
<dbReference type="CDD" id="cd11572">
    <property type="entry name" value="RlmI_M_like"/>
    <property type="match status" value="1"/>
</dbReference>
<comment type="similarity">
    <text evidence="6">Belongs to the methyltransferase superfamily. RlmI family.</text>
</comment>
<dbReference type="Gene3D" id="3.30.750.80">
    <property type="entry name" value="RNA methyltransferase domain (HRMD) like"/>
    <property type="match status" value="1"/>
</dbReference>
<dbReference type="RefSeq" id="WP_229838870.1">
    <property type="nucleotide sequence ID" value="NZ_BNAL01000005.1"/>
</dbReference>
<evidence type="ECO:0000256" key="6">
    <source>
        <dbReference type="ARBA" id="ARBA00038091"/>
    </source>
</evidence>
<dbReference type="GO" id="GO:0008168">
    <property type="term" value="F:methyltransferase activity"/>
    <property type="evidence" value="ECO:0007669"/>
    <property type="project" value="UniProtKB-KW"/>
</dbReference>
<evidence type="ECO:0000259" key="8">
    <source>
        <dbReference type="Pfam" id="PF10672"/>
    </source>
</evidence>
<dbReference type="Gene3D" id="2.30.130.10">
    <property type="entry name" value="PUA domain"/>
    <property type="match status" value="1"/>
</dbReference>
<keyword evidence="3 10" id="KW-0489">Methyltransferase</keyword>
<proteinExistence type="inferred from homology"/>
<evidence type="ECO:0000256" key="1">
    <source>
        <dbReference type="ARBA" id="ARBA00004496"/>
    </source>
</evidence>
<evidence type="ECO:0000256" key="4">
    <source>
        <dbReference type="ARBA" id="ARBA00022679"/>
    </source>
</evidence>
<feature type="domain" description="S-adenosylmethionine-dependent methyltransferase" evidence="8">
    <location>
        <begin position="195"/>
        <end position="371"/>
    </location>
</feature>
<evidence type="ECO:0000313" key="10">
    <source>
        <dbReference type="EMBL" id="GHF97529.1"/>
    </source>
</evidence>
<evidence type="ECO:0000256" key="2">
    <source>
        <dbReference type="ARBA" id="ARBA00022490"/>
    </source>
</evidence>
<dbReference type="GO" id="GO:0032259">
    <property type="term" value="P:methylation"/>
    <property type="evidence" value="ECO:0007669"/>
    <property type="project" value="UniProtKB-KW"/>
</dbReference>
<sequence length="414" mass="44993">MTRPPSSRRNPPQVGQLRGHKASAAGPAVTLTPQAVRRIAGRYPFGHSKDIQDAPTGLEPGEVVTVRGPDGSFVGRGYWNEGGATPLRLLTWQDEDINAAFYRRRIEEALQRRAGRIHGTDALRVLHAEADGLPGVVADQFGDVLSVQLRNAGVERHREPILKALQTVTGASAAFERSDTGERRKEGLELTSGALWGELPGTVEFFEDDLTLFFRPLEAQKTGFFLDQRDNRRLMRSLIEPGQHFLDVYSYTGSFSLHAAKAGAGATAIDKDNVALATLESVARRNGVSVGVRWGDALEALSALQKEKRRFDAAVFDPPTLAKRRDDLPRAKKIFTDGAAQVLDMLNPGGHLLISTCAHYIGVNDLLDSARVAAGAAGCGAEVVDITYQPADHPHLLSVPESLYLKSILLRKEA</sequence>
<dbReference type="PANTHER" id="PTHR42873">
    <property type="entry name" value="RIBOSOMAL RNA LARGE SUBUNIT METHYLTRANSFERASE"/>
    <property type="match status" value="1"/>
</dbReference>
<dbReference type="Gene3D" id="3.40.50.150">
    <property type="entry name" value="Vaccinia Virus protein VP39"/>
    <property type="match status" value="1"/>
</dbReference>
<organism evidence="10 11">
    <name type="scientific">Deinococcus piscis</name>
    <dbReference type="NCBI Taxonomy" id="394230"/>
    <lineage>
        <taxon>Bacteria</taxon>
        <taxon>Thermotogati</taxon>
        <taxon>Deinococcota</taxon>
        <taxon>Deinococci</taxon>
        <taxon>Deinococcales</taxon>
        <taxon>Deinococcaceae</taxon>
        <taxon>Deinococcus</taxon>
    </lineage>
</organism>
<dbReference type="InterPro" id="IPR019614">
    <property type="entry name" value="SAM-dep_methyl-trfase"/>
</dbReference>
<accession>A0ABQ3K066</accession>
<evidence type="ECO:0000256" key="5">
    <source>
        <dbReference type="ARBA" id="ARBA00022691"/>
    </source>
</evidence>
<dbReference type="InterPro" id="IPR029063">
    <property type="entry name" value="SAM-dependent_MTases_sf"/>
</dbReference>
<reference evidence="11" key="1">
    <citation type="journal article" date="2019" name="Int. J. Syst. Evol. Microbiol.">
        <title>The Global Catalogue of Microorganisms (GCM) 10K type strain sequencing project: providing services to taxonomists for standard genome sequencing and annotation.</title>
        <authorList>
            <consortium name="The Broad Institute Genomics Platform"/>
            <consortium name="The Broad Institute Genome Sequencing Center for Infectious Disease"/>
            <person name="Wu L."/>
            <person name="Ma J."/>
        </authorList>
    </citation>
    <scope>NUCLEOTIDE SEQUENCE [LARGE SCALE GENOMIC DNA]</scope>
    <source>
        <strain evidence="11">CGMCC 1.18439</strain>
    </source>
</reference>
<dbReference type="SUPFAM" id="SSF88697">
    <property type="entry name" value="PUA domain-like"/>
    <property type="match status" value="1"/>
</dbReference>
<dbReference type="InterPro" id="IPR015947">
    <property type="entry name" value="PUA-like_sf"/>
</dbReference>
<evidence type="ECO:0000256" key="7">
    <source>
        <dbReference type="SAM" id="MobiDB-lite"/>
    </source>
</evidence>
<comment type="subcellular location">
    <subcellularLocation>
        <location evidence="1">Cytoplasm</location>
    </subcellularLocation>
</comment>
<protein>
    <submittedName>
        <fullName evidence="10">Methyltransferase</fullName>
    </submittedName>
</protein>